<name>A0ABS9YH71_9ACTN</name>
<dbReference type="RefSeq" id="WP_242773316.1">
    <property type="nucleotide sequence ID" value="NZ_JALDAY010000012.1"/>
</dbReference>
<gene>
    <name evidence="1" type="ORF">MQP27_36510</name>
</gene>
<evidence type="ECO:0000313" key="1">
    <source>
        <dbReference type="EMBL" id="MCI3276591.1"/>
    </source>
</evidence>
<proteinExistence type="predicted"/>
<organism evidence="1 2">
    <name type="scientific">Streptomyces cylindrosporus</name>
    <dbReference type="NCBI Taxonomy" id="2927583"/>
    <lineage>
        <taxon>Bacteria</taxon>
        <taxon>Bacillati</taxon>
        <taxon>Actinomycetota</taxon>
        <taxon>Actinomycetes</taxon>
        <taxon>Kitasatosporales</taxon>
        <taxon>Streptomycetaceae</taxon>
        <taxon>Streptomyces</taxon>
    </lineage>
</organism>
<sequence>MTVELRVYVNGVGQLDGLREWMGGHAGVEVTVVEPPPERNSQGTVWDFLSVVCAAGGPIVAAVTALQLWIGAQTTEIEVEVDGRRIRVNGRNAEAKLREVMEVARALEAPAEAPDDPA</sequence>
<dbReference type="Proteomes" id="UP001165269">
    <property type="component" value="Unassembled WGS sequence"/>
</dbReference>
<protein>
    <submittedName>
        <fullName evidence="1">Uncharacterized protein</fullName>
    </submittedName>
</protein>
<dbReference type="Pfam" id="PF19953">
    <property type="entry name" value="EACC1"/>
    <property type="match status" value="1"/>
</dbReference>
<comment type="caution">
    <text evidence="1">The sequence shown here is derived from an EMBL/GenBank/DDBJ whole genome shotgun (WGS) entry which is preliminary data.</text>
</comment>
<accession>A0ABS9YH71</accession>
<evidence type="ECO:0000313" key="2">
    <source>
        <dbReference type="Proteomes" id="UP001165269"/>
    </source>
</evidence>
<dbReference type="InterPro" id="IPR045428">
    <property type="entry name" value="EACC1"/>
</dbReference>
<dbReference type="EMBL" id="JALDAY010000012">
    <property type="protein sequence ID" value="MCI3276591.1"/>
    <property type="molecule type" value="Genomic_DNA"/>
</dbReference>
<keyword evidence="2" id="KW-1185">Reference proteome</keyword>
<reference evidence="1" key="1">
    <citation type="submission" date="2022-03" db="EMBL/GenBank/DDBJ databases">
        <title>Streptomyces 7R015 and 7R016 isolated from Barleria lupulina in Thailand.</title>
        <authorList>
            <person name="Kanchanasin P."/>
            <person name="Phongsopitanun W."/>
            <person name="Tanasupawat S."/>
        </authorList>
    </citation>
    <scope>NUCLEOTIDE SEQUENCE</scope>
    <source>
        <strain evidence="1">7R015</strain>
    </source>
</reference>